<feature type="chain" id="PRO_5006207523" description="Fibronectin type-III domain-containing protein" evidence="2">
    <location>
        <begin position="38"/>
        <end position="1128"/>
    </location>
</feature>
<dbReference type="InterPro" id="IPR013783">
    <property type="entry name" value="Ig-like_fold"/>
</dbReference>
<comment type="caution">
    <text evidence="4">The sequence shown here is derived from an EMBL/GenBank/DDBJ whole genome shotgun (WGS) entry which is preliminary data.</text>
</comment>
<evidence type="ECO:0000313" key="5">
    <source>
        <dbReference type="Proteomes" id="UP000051682"/>
    </source>
</evidence>
<dbReference type="CDD" id="cd00063">
    <property type="entry name" value="FN3"/>
    <property type="match status" value="1"/>
</dbReference>
<gene>
    <name evidence="4" type="ORF">AR438_01040</name>
</gene>
<feature type="domain" description="Fibronectin type-III" evidence="3">
    <location>
        <begin position="472"/>
        <end position="567"/>
    </location>
</feature>
<evidence type="ECO:0000256" key="2">
    <source>
        <dbReference type="SAM" id="SignalP"/>
    </source>
</evidence>
<dbReference type="Pfam" id="PF19081">
    <property type="entry name" value="Ig_7"/>
    <property type="match status" value="1"/>
</dbReference>
<dbReference type="OrthoDB" id="881122at2"/>
<dbReference type="Pfam" id="PF00041">
    <property type="entry name" value="fn3"/>
    <property type="match status" value="2"/>
</dbReference>
<feature type="signal peptide" evidence="2">
    <location>
        <begin position="1"/>
        <end position="37"/>
    </location>
</feature>
<organism evidence="4 5">
    <name type="scientific">Chryseobacterium aquaticum</name>
    <dbReference type="NCBI Taxonomy" id="452084"/>
    <lineage>
        <taxon>Bacteria</taxon>
        <taxon>Pseudomonadati</taxon>
        <taxon>Bacteroidota</taxon>
        <taxon>Flavobacteriia</taxon>
        <taxon>Flavobacteriales</taxon>
        <taxon>Weeksellaceae</taxon>
        <taxon>Chryseobacterium group</taxon>
        <taxon>Chryseobacterium</taxon>
    </lineage>
</organism>
<feature type="domain" description="Fibronectin type-III" evidence="3">
    <location>
        <begin position="218"/>
        <end position="310"/>
    </location>
</feature>
<dbReference type="SUPFAM" id="SSF49265">
    <property type="entry name" value="Fibronectin type III"/>
    <property type="match status" value="2"/>
</dbReference>
<dbReference type="InterPro" id="IPR044023">
    <property type="entry name" value="Ig_7"/>
</dbReference>
<reference evidence="4 5" key="1">
    <citation type="submission" date="2015-10" db="EMBL/GenBank/DDBJ databases">
        <title>Chryseobacterium aquaticum genome.</title>
        <authorList>
            <person name="Newman J.D."/>
            <person name="Ferguson M.B."/>
            <person name="Miller J.R."/>
        </authorList>
    </citation>
    <scope>NUCLEOTIDE SEQUENCE [LARGE SCALE GENOMIC DNA]</scope>
    <source>
        <strain evidence="4 5">KCTC 12483</strain>
    </source>
</reference>
<dbReference type="EMBL" id="LLYZ01000002">
    <property type="protein sequence ID" value="KQK26834.1"/>
    <property type="molecule type" value="Genomic_DNA"/>
</dbReference>
<dbReference type="STRING" id="452084.AR438_01040"/>
<sequence length="1128" mass="120543">MKHFYNFFSIPKKINSQFRSLAMGLVMLVAANSAVNAQVNIGSGTTTGVVPVVMSTAYTYSQQIFNATEINANGSITGIKLYLGAGSTIANSDDWVVYMGMTDKNSFDSTTDWIPVSSLTQVFSGVVVNNNGEVTITLPTPFVYNGNQNLVVAVDENKAGTNTATNRFYTTSTTSTYANRSLYRSATTDVNPDTPGTGTRSSIYSNITFLGINQTCGLPTNITTASSTTDSAVLNWSAPALGSPTYEYYYSTSDVPPSNTAAALGSVSTTNLSINSALTAGTYYYFWLRSVCGSQKSAWTYVHTFVTACVPVNSMYENFDSYATGSSALFPACWMRLDAQGTVNVSATTPNSGTGNMYQYAASGNSNIVILPIFNNINANTHWLRFKARVTTAPRDVIVGYITNFSDASTFVPLQTLSIANTTYSDPVSEYTVEVPATVPATARLAIKNPGNSATTLYYDDVYWEAKPSCLPPSSLTTTTLTSSSGSVSWSASPSTPSNGYEYYYSTSSTDPIASTVPSGTVTAGVTTAAINGLASNTTYYVWVRSVCSTSDKSSWVAAPSFKTLCGSFTSMFENFDSYTTGNIVPDCWERIITTNGTQTISTTTPASGTRNIYQYSTSTQNPSVVVLPQFSNVNAGTHWLRFKARVSTATGTLNVGYVTDITNAGTFNVIQALSISNTLYDATSEYKVVVPSSVPANARLAIMNTADGKSYYWDDVYWEMIPTCFAPVTTSISAITPITAQVSWIASTTPPANGYDVYYSTSSTPPTSSTVPSVIGVSGLATTISSLAPSTMYYVWVRSRCSTTDISDWSPQSVSFTTLCQPPVITSTNGTTVCPNNSATLTAVSSGSLTWYDAATGGNNVGTGTSFTTPVLNNTTNYWVSASTPSTASVGPLNATIGAGGYSTLETYRTFFTANTNLTIESVDVFPNTVGQTGSIEVYTAAGTLVQSVSYTTTSGGSTSVPQVVPLNISVPAGNYYMKMGSTSTSLYRNTAGATFPYSSTLISLTGQSFSGYPEYFYFFYNWKVVSACESPRTMVTATVDTNCLSTSEIDKRDAIKVYPNPFSEIINITKPELVKTVRVSDLSGKLLRTINQPEAVLRLNDLSAGMYLLQLDMKDGSQQSIKIIKK</sequence>
<proteinExistence type="predicted"/>
<evidence type="ECO:0000259" key="3">
    <source>
        <dbReference type="PROSITE" id="PS50853"/>
    </source>
</evidence>
<dbReference type="SMART" id="SM00060">
    <property type="entry name" value="FN3"/>
    <property type="match status" value="3"/>
</dbReference>
<keyword evidence="5" id="KW-1185">Reference proteome</keyword>
<dbReference type="InterPro" id="IPR003961">
    <property type="entry name" value="FN3_dom"/>
</dbReference>
<dbReference type="PROSITE" id="PS50853">
    <property type="entry name" value="FN3"/>
    <property type="match status" value="3"/>
</dbReference>
<dbReference type="Gene3D" id="2.60.40.10">
    <property type="entry name" value="Immunoglobulins"/>
    <property type="match status" value="3"/>
</dbReference>
<name>A0A0Q3SN67_9FLAO</name>
<dbReference type="InterPro" id="IPR036116">
    <property type="entry name" value="FN3_sf"/>
</dbReference>
<accession>A0A0Q3SN67</accession>
<dbReference type="InterPro" id="IPR026444">
    <property type="entry name" value="Secre_tail"/>
</dbReference>
<feature type="domain" description="Fibronectin type-III" evidence="3">
    <location>
        <begin position="727"/>
        <end position="824"/>
    </location>
</feature>
<keyword evidence="1 2" id="KW-0732">Signal</keyword>
<evidence type="ECO:0000256" key="1">
    <source>
        <dbReference type="ARBA" id="ARBA00022729"/>
    </source>
</evidence>
<dbReference type="NCBIfam" id="TIGR04183">
    <property type="entry name" value="Por_Secre_tail"/>
    <property type="match status" value="1"/>
</dbReference>
<dbReference type="Proteomes" id="UP000051682">
    <property type="component" value="Unassembled WGS sequence"/>
</dbReference>
<protein>
    <recommendedName>
        <fullName evidence="3">Fibronectin type-III domain-containing protein</fullName>
    </recommendedName>
</protein>
<dbReference type="AlphaFoldDB" id="A0A0Q3SN67"/>
<evidence type="ECO:0000313" key="4">
    <source>
        <dbReference type="EMBL" id="KQK26834.1"/>
    </source>
</evidence>
<dbReference type="Pfam" id="PF18962">
    <property type="entry name" value="Por_Secre_tail"/>
    <property type="match status" value="1"/>
</dbReference>